<evidence type="ECO:0000256" key="1">
    <source>
        <dbReference type="SAM" id="MobiDB-lite"/>
    </source>
</evidence>
<accession>A0ABQ7BUY0</accession>
<evidence type="ECO:0000313" key="3">
    <source>
        <dbReference type="Proteomes" id="UP000266723"/>
    </source>
</evidence>
<feature type="region of interest" description="Disordered" evidence="1">
    <location>
        <begin position="196"/>
        <end position="216"/>
    </location>
</feature>
<dbReference type="EMBL" id="QGKV02000832">
    <property type="protein sequence ID" value="KAF3543654.1"/>
    <property type="molecule type" value="Genomic_DNA"/>
</dbReference>
<feature type="compositionally biased region" description="Low complexity" evidence="1">
    <location>
        <begin position="199"/>
        <end position="210"/>
    </location>
</feature>
<gene>
    <name evidence="2" type="ORF">DY000_02003515</name>
</gene>
<name>A0ABQ7BUY0_BRACR</name>
<reference evidence="2 3" key="1">
    <citation type="journal article" date="2020" name="BMC Genomics">
        <title>Intraspecific diversification of the crop wild relative Brassica cretica Lam. using demographic model selection.</title>
        <authorList>
            <person name="Kioukis A."/>
            <person name="Michalopoulou V.A."/>
            <person name="Briers L."/>
            <person name="Pirintsos S."/>
            <person name="Studholme D.J."/>
            <person name="Pavlidis P."/>
            <person name="Sarris P.F."/>
        </authorList>
    </citation>
    <scope>NUCLEOTIDE SEQUENCE [LARGE SCALE GENOMIC DNA]</scope>
    <source>
        <strain evidence="3">cv. PFS-1207/04</strain>
    </source>
</reference>
<protein>
    <submittedName>
        <fullName evidence="2">Uncharacterized protein</fullName>
    </submittedName>
</protein>
<comment type="caution">
    <text evidence="2">The sequence shown here is derived from an EMBL/GenBank/DDBJ whole genome shotgun (WGS) entry which is preliminary data.</text>
</comment>
<sequence length="288" mass="32862">MCRLISLLSAQSSPRRYRLVNLLIGLQLVKAAKNILNSSLKLIERHTHKMHFYTLTVRGKSRIKISKAKEESRRGNEVTDLVIGRCTGTKDRLKYIKKTRERWEKIFSRVSLSLHPLNSSAAANSDLSRCGRRFPISGHRGWWARHSVQAALLSFSPPCTVLLVLMELFHRIFVVCARIWVRSEIRDPIEPLKGRYRHAPASSSRSSRSPLSVRPKPQVYTSSSVEIARVWFCRRPPPVELREVSQPPPSMPAWSHFGECSTDPTLQLFFLSQQVCSGLSNKVLVRDP</sequence>
<keyword evidence="3" id="KW-1185">Reference proteome</keyword>
<evidence type="ECO:0000313" key="2">
    <source>
        <dbReference type="EMBL" id="KAF3543654.1"/>
    </source>
</evidence>
<proteinExistence type="predicted"/>
<dbReference type="Proteomes" id="UP000266723">
    <property type="component" value="Unassembled WGS sequence"/>
</dbReference>
<organism evidence="2 3">
    <name type="scientific">Brassica cretica</name>
    <name type="common">Mustard</name>
    <dbReference type="NCBI Taxonomy" id="69181"/>
    <lineage>
        <taxon>Eukaryota</taxon>
        <taxon>Viridiplantae</taxon>
        <taxon>Streptophyta</taxon>
        <taxon>Embryophyta</taxon>
        <taxon>Tracheophyta</taxon>
        <taxon>Spermatophyta</taxon>
        <taxon>Magnoliopsida</taxon>
        <taxon>eudicotyledons</taxon>
        <taxon>Gunneridae</taxon>
        <taxon>Pentapetalae</taxon>
        <taxon>rosids</taxon>
        <taxon>malvids</taxon>
        <taxon>Brassicales</taxon>
        <taxon>Brassicaceae</taxon>
        <taxon>Brassiceae</taxon>
        <taxon>Brassica</taxon>
    </lineage>
</organism>